<dbReference type="AlphaFoldDB" id="A0A8B8NYE5"/>
<accession>A0A8B8NYE5</accession>
<evidence type="ECO:0000313" key="2">
    <source>
        <dbReference type="Proteomes" id="UP000827889"/>
    </source>
</evidence>
<dbReference type="OrthoDB" id="1939616at2759"/>
<dbReference type="GeneID" id="115738908"/>
<dbReference type="PANTHER" id="PTHR37710">
    <property type="entry name" value="TRANSMEMBRANE PROTEIN"/>
    <property type="match status" value="1"/>
</dbReference>
<reference evidence="2" key="1">
    <citation type="submission" date="2025-05" db="UniProtKB">
        <authorList>
            <consortium name="RefSeq"/>
        </authorList>
    </citation>
    <scope>NUCLEOTIDE SEQUENCE [LARGE SCALE GENOMIC DNA]</scope>
</reference>
<gene>
    <name evidence="3" type="primary">LOC115738908</name>
</gene>
<proteinExistence type="predicted"/>
<dbReference type="RefSeq" id="XP_030527570.1">
    <property type="nucleotide sequence ID" value="XM_030671710.2"/>
</dbReference>
<name>A0A8B8NYE5_9MYRT</name>
<evidence type="ECO:0000256" key="1">
    <source>
        <dbReference type="SAM" id="MobiDB-lite"/>
    </source>
</evidence>
<feature type="compositionally biased region" description="Basic and acidic residues" evidence="1">
    <location>
        <begin position="195"/>
        <end position="210"/>
    </location>
</feature>
<feature type="region of interest" description="Disordered" evidence="1">
    <location>
        <begin position="173"/>
        <end position="210"/>
    </location>
</feature>
<sequence length="287" mass="32163">MSLRRRPLHTCGVSILATAYRAYMRAQEFNGPSGLSFKSFTRLANKISPFVYSVQYQCLSMLSFADSTILSAEDVIEKVFPKSSYVFDKIDELVQLMEALPDKIDVVLNKVPGFIHQFPCLDWVLVHVVLCLTFWVSIITHWESTTVREKDIPVDANCNEWCDRSACLADSNHPADSELHSDSGKTGQFSPVSKAEGKTRGTAADNHEKGSYKEVLEKGMKESYKDVLEKGMREEVQVGGKKDSLEGENKIIEVKTQDHGKIGEESSDDPILELFESAWLKKPAMST</sequence>
<dbReference type="KEGG" id="rarg:115738908"/>
<dbReference type="PANTHER" id="PTHR37710:SF1">
    <property type="entry name" value="TRANSMEMBRANE PROTEIN"/>
    <property type="match status" value="1"/>
</dbReference>
<reference evidence="3" key="2">
    <citation type="submission" date="2025-08" db="UniProtKB">
        <authorList>
            <consortium name="RefSeq"/>
        </authorList>
    </citation>
    <scope>IDENTIFICATION</scope>
    <source>
        <tissue evidence="3">Leaf</tissue>
    </source>
</reference>
<feature type="compositionally biased region" description="Basic and acidic residues" evidence="1">
    <location>
        <begin position="173"/>
        <end position="183"/>
    </location>
</feature>
<evidence type="ECO:0000313" key="3">
    <source>
        <dbReference type="RefSeq" id="XP_030527570.1"/>
    </source>
</evidence>
<protein>
    <submittedName>
        <fullName evidence="3">Uncharacterized protein LOC115738908</fullName>
    </submittedName>
</protein>
<keyword evidence="2" id="KW-1185">Reference proteome</keyword>
<organism evidence="2 3">
    <name type="scientific">Rhodamnia argentea</name>
    <dbReference type="NCBI Taxonomy" id="178133"/>
    <lineage>
        <taxon>Eukaryota</taxon>
        <taxon>Viridiplantae</taxon>
        <taxon>Streptophyta</taxon>
        <taxon>Embryophyta</taxon>
        <taxon>Tracheophyta</taxon>
        <taxon>Spermatophyta</taxon>
        <taxon>Magnoliopsida</taxon>
        <taxon>eudicotyledons</taxon>
        <taxon>Gunneridae</taxon>
        <taxon>Pentapetalae</taxon>
        <taxon>rosids</taxon>
        <taxon>malvids</taxon>
        <taxon>Myrtales</taxon>
        <taxon>Myrtaceae</taxon>
        <taxon>Myrtoideae</taxon>
        <taxon>Myrteae</taxon>
        <taxon>Australasian group</taxon>
        <taxon>Rhodamnia</taxon>
    </lineage>
</organism>
<dbReference type="Proteomes" id="UP000827889">
    <property type="component" value="Chromosome 1"/>
</dbReference>